<dbReference type="EMBL" id="CP121252">
    <property type="protein sequence ID" value="WFP16775.1"/>
    <property type="molecule type" value="Genomic_DNA"/>
</dbReference>
<keyword evidence="1" id="KW-0812">Transmembrane</keyword>
<organism evidence="2 3">
    <name type="scientific">Citricoccus muralis</name>
    <dbReference type="NCBI Taxonomy" id="169134"/>
    <lineage>
        <taxon>Bacteria</taxon>
        <taxon>Bacillati</taxon>
        <taxon>Actinomycetota</taxon>
        <taxon>Actinomycetes</taxon>
        <taxon>Micrococcales</taxon>
        <taxon>Micrococcaceae</taxon>
        <taxon>Citricoccus</taxon>
    </lineage>
</organism>
<feature type="transmembrane region" description="Helical" evidence="1">
    <location>
        <begin position="6"/>
        <end position="29"/>
    </location>
</feature>
<sequence length="62" mass="7127">MDLFWEYFSVLAPSIGVGLIFWFAMRSLFRGDAGERSARARAEEQEAQLWAASRRREDIGDS</sequence>
<keyword evidence="1" id="KW-1133">Transmembrane helix</keyword>
<evidence type="ECO:0000313" key="2">
    <source>
        <dbReference type="EMBL" id="WFP16775.1"/>
    </source>
</evidence>
<protein>
    <recommendedName>
        <fullName evidence="4">Lysyl-tRNA synthetase</fullName>
    </recommendedName>
</protein>
<evidence type="ECO:0000313" key="3">
    <source>
        <dbReference type="Proteomes" id="UP001219037"/>
    </source>
</evidence>
<evidence type="ECO:0008006" key="4">
    <source>
        <dbReference type="Google" id="ProtNLM"/>
    </source>
</evidence>
<dbReference type="RefSeq" id="WP_278157865.1">
    <property type="nucleotide sequence ID" value="NZ_CP121252.1"/>
</dbReference>
<evidence type="ECO:0000256" key="1">
    <source>
        <dbReference type="SAM" id="Phobius"/>
    </source>
</evidence>
<dbReference type="Proteomes" id="UP001219037">
    <property type="component" value="Chromosome"/>
</dbReference>
<name>A0ABY8H6K4_9MICC</name>
<proteinExistence type="predicted"/>
<reference evidence="2 3" key="1">
    <citation type="submission" date="2023-04" db="EMBL/GenBank/DDBJ databases">
        <title>Funneling lignin-derived compounds into biodiesel using alkali-halophilic Citricoccus sp. P2.</title>
        <authorList>
            <person name="Luo C.-B."/>
        </authorList>
    </citation>
    <scope>NUCLEOTIDE SEQUENCE [LARGE SCALE GENOMIC DNA]</scope>
    <source>
        <strain evidence="2 3">P2</strain>
    </source>
</reference>
<keyword evidence="1" id="KW-0472">Membrane</keyword>
<keyword evidence="3" id="KW-1185">Reference proteome</keyword>
<gene>
    <name evidence="2" type="ORF">P8192_01210</name>
</gene>
<accession>A0ABY8H6K4</accession>